<evidence type="ECO:0000256" key="10">
    <source>
        <dbReference type="ARBA" id="ARBA00023077"/>
    </source>
</evidence>
<keyword evidence="20" id="KW-1185">Reference proteome</keyword>
<evidence type="ECO:0000256" key="16">
    <source>
        <dbReference type="SAM" id="SignalP"/>
    </source>
</evidence>
<evidence type="ECO:0000256" key="9">
    <source>
        <dbReference type="ARBA" id="ARBA00023065"/>
    </source>
</evidence>
<comment type="caution">
    <text evidence="19">The sequence shown here is derived from an EMBL/GenBank/DDBJ whole genome shotgun (WGS) entry which is preliminary data.</text>
</comment>
<comment type="similarity">
    <text evidence="2 14 15">Belongs to the TonB-dependent receptor family.</text>
</comment>
<evidence type="ECO:0000313" key="19">
    <source>
        <dbReference type="EMBL" id="MET6996413.1"/>
    </source>
</evidence>
<dbReference type="Proteomes" id="UP001549749">
    <property type="component" value="Unassembled WGS sequence"/>
</dbReference>
<keyword evidence="6 14" id="KW-0812">Transmembrane</keyword>
<evidence type="ECO:0000256" key="15">
    <source>
        <dbReference type="RuleBase" id="RU003357"/>
    </source>
</evidence>
<dbReference type="SUPFAM" id="SSF56935">
    <property type="entry name" value="Porins"/>
    <property type="match status" value="1"/>
</dbReference>
<evidence type="ECO:0000256" key="2">
    <source>
        <dbReference type="ARBA" id="ARBA00009810"/>
    </source>
</evidence>
<keyword evidence="8" id="KW-0408">Iron</keyword>
<dbReference type="InterPro" id="IPR039426">
    <property type="entry name" value="TonB-dep_rcpt-like"/>
</dbReference>
<reference evidence="19 20" key="1">
    <citation type="submission" date="2024-06" db="EMBL/GenBank/DDBJ databases">
        <title>Chitinophaga defluvii sp. nov., isolated from municipal sewage.</title>
        <authorList>
            <person name="Zhang L."/>
        </authorList>
    </citation>
    <scope>NUCLEOTIDE SEQUENCE [LARGE SCALE GENOMIC DNA]</scope>
    <source>
        <strain evidence="19 20">H8</strain>
    </source>
</reference>
<keyword evidence="13 14" id="KW-0998">Cell outer membrane</keyword>
<dbReference type="CDD" id="cd01347">
    <property type="entry name" value="ligand_gated_channel"/>
    <property type="match status" value="1"/>
</dbReference>
<evidence type="ECO:0000259" key="17">
    <source>
        <dbReference type="Pfam" id="PF00593"/>
    </source>
</evidence>
<keyword evidence="10 15" id="KW-0798">TonB box</keyword>
<dbReference type="Pfam" id="PF07715">
    <property type="entry name" value="Plug"/>
    <property type="match status" value="1"/>
</dbReference>
<dbReference type="InterPro" id="IPR012910">
    <property type="entry name" value="Plug_dom"/>
</dbReference>
<evidence type="ECO:0000256" key="11">
    <source>
        <dbReference type="ARBA" id="ARBA00023136"/>
    </source>
</evidence>
<evidence type="ECO:0000256" key="5">
    <source>
        <dbReference type="ARBA" id="ARBA00022496"/>
    </source>
</evidence>
<dbReference type="NCBIfam" id="TIGR01783">
    <property type="entry name" value="TonB-siderophor"/>
    <property type="match status" value="1"/>
</dbReference>
<evidence type="ECO:0000256" key="1">
    <source>
        <dbReference type="ARBA" id="ARBA00004571"/>
    </source>
</evidence>
<evidence type="ECO:0000256" key="12">
    <source>
        <dbReference type="ARBA" id="ARBA00023170"/>
    </source>
</evidence>
<feature type="domain" description="TonB-dependent receptor plug" evidence="18">
    <location>
        <begin position="63"/>
        <end position="162"/>
    </location>
</feature>
<dbReference type="InterPro" id="IPR037066">
    <property type="entry name" value="Plug_dom_sf"/>
</dbReference>
<keyword evidence="3 14" id="KW-0813">Transport</keyword>
<evidence type="ECO:0000256" key="14">
    <source>
        <dbReference type="PROSITE-ProRule" id="PRU01360"/>
    </source>
</evidence>
<dbReference type="InterPro" id="IPR000531">
    <property type="entry name" value="Beta-barrel_TonB"/>
</dbReference>
<evidence type="ECO:0000256" key="4">
    <source>
        <dbReference type="ARBA" id="ARBA00022452"/>
    </source>
</evidence>
<dbReference type="RefSeq" id="WP_354659055.1">
    <property type="nucleotide sequence ID" value="NZ_JBEXAC010000001.1"/>
</dbReference>
<keyword evidence="7 16" id="KW-0732">Signal</keyword>
<dbReference type="EMBL" id="JBEXAC010000001">
    <property type="protein sequence ID" value="MET6996413.1"/>
    <property type="molecule type" value="Genomic_DNA"/>
</dbReference>
<evidence type="ECO:0000256" key="3">
    <source>
        <dbReference type="ARBA" id="ARBA00022448"/>
    </source>
</evidence>
<dbReference type="Gene3D" id="2.170.130.10">
    <property type="entry name" value="TonB-dependent receptor, plug domain"/>
    <property type="match status" value="1"/>
</dbReference>
<evidence type="ECO:0000256" key="6">
    <source>
        <dbReference type="ARBA" id="ARBA00022692"/>
    </source>
</evidence>
<gene>
    <name evidence="19" type="ORF">ABR189_03510</name>
</gene>
<feature type="chain" id="PRO_5046947363" evidence="16">
    <location>
        <begin position="21"/>
        <end position="724"/>
    </location>
</feature>
<feature type="domain" description="TonB-dependent receptor-like beta-barrel" evidence="17">
    <location>
        <begin position="251"/>
        <end position="694"/>
    </location>
</feature>
<dbReference type="InterPro" id="IPR010105">
    <property type="entry name" value="TonB_sidphr_rcpt"/>
</dbReference>
<evidence type="ECO:0000259" key="18">
    <source>
        <dbReference type="Pfam" id="PF07715"/>
    </source>
</evidence>
<feature type="signal peptide" evidence="16">
    <location>
        <begin position="1"/>
        <end position="20"/>
    </location>
</feature>
<protein>
    <submittedName>
        <fullName evidence="19">TonB-dependent receptor</fullName>
    </submittedName>
</protein>
<dbReference type="InterPro" id="IPR036942">
    <property type="entry name" value="Beta-barrel_TonB_sf"/>
</dbReference>
<dbReference type="PANTHER" id="PTHR32552">
    <property type="entry name" value="FERRICHROME IRON RECEPTOR-RELATED"/>
    <property type="match status" value="1"/>
</dbReference>
<comment type="subcellular location">
    <subcellularLocation>
        <location evidence="1 14">Cell outer membrane</location>
        <topology evidence="1 14">Multi-pass membrane protein</topology>
    </subcellularLocation>
</comment>
<dbReference type="Gene3D" id="2.40.170.20">
    <property type="entry name" value="TonB-dependent receptor, beta-barrel domain"/>
    <property type="match status" value="1"/>
</dbReference>
<keyword evidence="12 19" id="KW-0675">Receptor</keyword>
<keyword evidence="11 14" id="KW-0472">Membrane</keyword>
<evidence type="ECO:0000313" key="20">
    <source>
        <dbReference type="Proteomes" id="UP001549749"/>
    </source>
</evidence>
<evidence type="ECO:0000256" key="7">
    <source>
        <dbReference type="ARBA" id="ARBA00022729"/>
    </source>
</evidence>
<proteinExistence type="inferred from homology"/>
<organism evidence="19 20">
    <name type="scientific">Chitinophaga defluvii</name>
    <dbReference type="NCBI Taxonomy" id="3163343"/>
    <lineage>
        <taxon>Bacteria</taxon>
        <taxon>Pseudomonadati</taxon>
        <taxon>Bacteroidota</taxon>
        <taxon>Chitinophagia</taxon>
        <taxon>Chitinophagales</taxon>
        <taxon>Chitinophagaceae</taxon>
        <taxon>Chitinophaga</taxon>
    </lineage>
</organism>
<keyword evidence="9" id="KW-0406">Ion transport</keyword>
<dbReference type="PROSITE" id="PS52016">
    <property type="entry name" value="TONB_DEPENDENT_REC_3"/>
    <property type="match status" value="1"/>
</dbReference>
<evidence type="ECO:0000256" key="8">
    <source>
        <dbReference type="ARBA" id="ARBA00023004"/>
    </source>
</evidence>
<sequence length="724" mass="82423">MNLILRCISLLCLTGPAVFAQSTNPKDNDYSYQTSDSTRLLKELMVYGQKRQIASINKTLTPLIDLPISVQLIDKKLIEQQQITDIRDAIKNVSGITVTGTYGDGYAMFNGRGFGMNFNSNFRWNGILMQTIGRLYGDNIERIEVLKGPASIQYGDVAPGAVMNFVSKKPLDYDYRRFELKVGEYGFLRPTLDLSGALTSKKQLLYRLNASYESGNHFIDKINSKSYLFAPSITWKITTALEWNVEMTAKNDNRTFAPGLVSPDGTFEGLKKIPRGLFLGEPDNRHRSDELSGYSTLSYKINNNLSIRNVSYYSKAREQEEAVFFPDRKADENGNLNRTTEFFQTFTKIAGTTLDLVGKFSTFGVHHDFVIGADYTQRYYTMFYNDPVELKPFNMYRPVYGENVLPKIIGYDGDPDKPRQYITRYGLYAQDQLKMWDERIHLMLGLRFNKTVQGTKYTAANPVPANYKDDVKQPVSPRIALLIKPLKDLSVYASYTQSYEQNGWDELTNIMLQSTDAKQIEFGAKSNIFSGKLGIGLSVFQIDKKNIVGYVFGLDAAPEWPHLAYNEYYKWAMYQGGHHRSRGVELDINGKITPQLSINVATSYINATVINDPAFKTGNQLEGNAKQTFNIWANYALDKGTLKGLELGYGFFYKGKFYASTENLPDEVVKSYWSMDASIGYTYRNFFTRFNVSNFTNNIGYLARRGMYEPLWVRRSMLSIGVRF</sequence>
<dbReference type="Pfam" id="PF00593">
    <property type="entry name" value="TonB_dep_Rec_b-barrel"/>
    <property type="match status" value="1"/>
</dbReference>
<keyword evidence="4 14" id="KW-1134">Transmembrane beta strand</keyword>
<name>A0ABV2T079_9BACT</name>
<accession>A0ABV2T079</accession>
<keyword evidence="5" id="KW-0410">Iron transport</keyword>
<evidence type="ECO:0000256" key="13">
    <source>
        <dbReference type="ARBA" id="ARBA00023237"/>
    </source>
</evidence>
<dbReference type="PANTHER" id="PTHR32552:SF68">
    <property type="entry name" value="FERRICHROME OUTER MEMBRANE TRANSPORTER_PHAGE RECEPTOR"/>
    <property type="match status" value="1"/>
</dbReference>